<sequence>MKPDVAMTLVIPSYNRAQLILETINSALNQTLTFSEIIVVDDASTDSTLSELAQFGSRIKVIASEKIGVQAARNKGVAAASTPYVALCDSDDLLESNFVEIISGWLAEHQECDSIYSNFVTFDETFTSQDKFSGAPLSFFKGASRTDEFCSDIPDLYVKTVQYQPLFSSGVTIRKSFYQSIGGYDPKMNGIGSEDWEYTLRAIETGKVSVCMTPLVRIRRHSGNDSGNKIRQLVGEVAVLKHALSFHKFAEKYRTEIILEINIRMVQAFELAFSTKQYEYANAILNGISEYPLGIKFKTKVVFIKLINIIHAKTPSRELP</sequence>
<dbReference type="PANTHER" id="PTHR43685:SF2">
    <property type="entry name" value="GLYCOSYLTRANSFERASE 2-LIKE DOMAIN-CONTAINING PROTEIN"/>
    <property type="match status" value="1"/>
</dbReference>
<dbReference type="SUPFAM" id="SSF53448">
    <property type="entry name" value="Nucleotide-diphospho-sugar transferases"/>
    <property type="match status" value="1"/>
</dbReference>
<comment type="caution">
    <text evidence="2">The sequence shown here is derived from an EMBL/GenBank/DDBJ whole genome shotgun (WGS) entry which is preliminary data.</text>
</comment>
<dbReference type="Pfam" id="PF00535">
    <property type="entry name" value="Glycos_transf_2"/>
    <property type="match status" value="1"/>
</dbReference>
<keyword evidence="2" id="KW-0328">Glycosyltransferase</keyword>
<protein>
    <submittedName>
        <fullName evidence="2">N-terminal domain of galactosyltransferase</fullName>
    </submittedName>
</protein>
<dbReference type="InterPro" id="IPR001173">
    <property type="entry name" value="Glyco_trans_2-like"/>
</dbReference>
<organism evidence="2 3">
    <name type="scientific">Noviherbaspirillum suwonense</name>
    <dbReference type="NCBI Taxonomy" id="1224511"/>
    <lineage>
        <taxon>Bacteria</taxon>
        <taxon>Pseudomonadati</taxon>
        <taxon>Pseudomonadota</taxon>
        <taxon>Betaproteobacteria</taxon>
        <taxon>Burkholderiales</taxon>
        <taxon>Oxalobacteraceae</taxon>
        <taxon>Noviherbaspirillum</taxon>
    </lineage>
</organism>
<dbReference type="GO" id="GO:0016757">
    <property type="term" value="F:glycosyltransferase activity"/>
    <property type="evidence" value="ECO:0007669"/>
    <property type="project" value="UniProtKB-KW"/>
</dbReference>
<reference evidence="2 3" key="1">
    <citation type="submission" date="2017-05" db="EMBL/GenBank/DDBJ databases">
        <authorList>
            <person name="Varghese N."/>
            <person name="Submissions S."/>
        </authorList>
    </citation>
    <scope>NUCLEOTIDE SEQUENCE [LARGE SCALE GENOMIC DNA]</scope>
    <source>
        <strain evidence="2 3">DSM 26001</strain>
    </source>
</reference>
<proteinExistence type="predicted"/>
<gene>
    <name evidence="2" type="ORF">SAMN06295970_102467</name>
</gene>
<evidence type="ECO:0000259" key="1">
    <source>
        <dbReference type="Pfam" id="PF00535"/>
    </source>
</evidence>
<accession>A0ABY1PVU2</accession>
<dbReference type="EMBL" id="FXUL01000002">
    <property type="protein sequence ID" value="SMP50490.1"/>
    <property type="molecule type" value="Genomic_DNA"/>
</dbReference>
<dbReference type="Proteomes" id="UP001158049">
    <property type="component" value="Unassembled WGS sequence"/>
</dbReference>
<evidence type="ECO:0000313" key="2">
    <source>
        <dbReference type="EMBL" id="SMP50490.1"/>
    </source>
</evidence>
<dbReference type="RefSeq" id="WP_283441256.1">
    <property type="nucleotide sequence ID" value="NZ_FXUL01000002.1"/>
</dbReference>
<dbReference type="InterPro" id="IPR050834">
    <property type="entry name" value="Glycosyltransf_2"/>
</dbReference>
<name>A0ABY1PVU2_9BURK</name>
<dbReference type="CDD" id="cd00761">
    <property type="entry name" value="Glyco_tranf_GTA_type"/>
    <property type="match status" value="1"/>
</dbReference>
<dbReference type="PANTHER" id="PTHR43685">
    <property type="entry name" value="GLYCOSYLTRANSFERASE"/>
    <property type="match status" value="1"/>
</dbReference>
<dbReference type="Gene3D" id="3.90.550.10">
    <property type="entry name" value="Spore Coat Polysaccharide Biosynthesis Protein SpsA, Chain A"/>
    <property type="match status" value="1"/>
</dbReference>
<feature type="domain" description="Glycosyltransferase 2-like" evidence="1">
    <location>
        <begin position="9"/>
        <end position="128"/>
    </location>
</feature>
<keyword evidence="3" id="KW-1185">Reference proteome</keyword>
<evidence type="ECO:0000313" key="3">
    <source>
        <dbReference type="Proteomes" id="UP001158049"/>
    </source>
</evidence>
<dbReference type="InterPro" id="IPR029044">
    <property type="entry name" value="Nucleotide-diphossugar_trans"/>
</dbReference>
<keyword evidence="2" id="KW-0808">Transferase</keyword>